<dbReference type="GO" id="GO:0006826">
    <property type="term" value="P:iron ion transport"/>
    <property type="evidence" value="ECO:0007669"/>
    <property type="project" value="UniProtKB-KW"/>
</dbReference>
<keyword evidence="8 12" id="KW-0798">TonB box</keyword>
<comment type="similarity">
    <text evidence="11 12">Belongs to the TonB-dependent receptor family.</text>
</comment>
<comment type="subcellular location">
    <subcellularLocation>
        <location evidence="1 11">Cell outer membrane</location>
        <topology evidence="1 11">Multi-pass membrane protein</topology>
    </subcellularLocation>
</comment>
<dbReference type="EMBL" id="CP011452">
    <property type="protein sequence ID" value="AKH42901.1"/>
    <property type="molecule type" value="Genomic_DNA"/>
</dbReference>
<evidence type="ECO:0000256" key="3">
    <source>
        <dbReference type="ARBA" id="ARBA00022452"/>
    </source>
</evidence>
<evidence type="ECO:0000256" key="11">
    <source>
        <dbReference type="PROSITE-ProRule" id="PRU01360"/>
    </source>
</evidence>
<keyword evidence="4" id="KW-0410">Iron transport</keyword>
<keyword evidence="13" id="KW-0675">Receptor</keyword>
<dbReference type="STRING" id="1267766.WYH_01865"/>
<keyword evidence="6" id="KW-0408">Iron</keyword>
<dbReference type="SUPFAM" id="SSF56935">
    <property type="entry name" value="Porins"/>
    <property type="match status" value="1"/>
</dbReference>
<evidence type="ECO:0000256" key="2">
    <source>
        <dbReference type="ARBA" id="ARBA00022448"/>
    </source>
</evidence>
<evidence type="ECO:0000256" key="12">
    <source>
        <dbReference type="RuleBase" id="RU003357"/>
    </source>
</evidence>
<dbReference type="Pfam" id="PF00593">
    <property type="entry name" value="TonB_dep_Rec_b-barrel"/>
    <property type="match status" value="1"/>
</dbReference>
<evidence type="ECO:0000256" key="4">
    <source>
        <dbReference type="ARBA" id="ARBA00022496"/>
    </source>
</evidence>
<dbReference type="PANTHER" id="PTHR32552">
    <property type="entry name" value="FERRICHROME IRON RECEPTOR-RELATED"/>
    <property type="match status" value="1"/>
</dbReference>
<gene>
    <name evidence="13" type="primary">fyuA_10</name>
    <name evidence="13" type="ORF">WYH_01865</name>
</gene>
<keyword evidence="14" id="KW-1185">Reference proteome</keyword>
<dbReference type="InterPro" id="IPR000531">
    <property type="entry name" value="Beta-barrel_TonB"/>
</dbReference>
<evidence type="ECO:0000256" key="9">
    <source>
        <dbReference type="ARBA" id="ARBA00023136"/>
    </source>
</evidence>
<dbReference type="AlphaFoldDB" id="A0A0F7KUQ7"/>
<evidence type="ECO:0000256" key="10">
    <source>
        <dbReference type="ARBA" id="ARBA00023237"/>
    </source>
</evidence>
<evidence type="ECO:0000256" key="8">
    <source>
        <dbReference type="ARBA" id="ARBA00023077"/>
    </source>
</evidence>
<dbReference type="InterPro" id="IPR036942">
    <property type="entry name" value="Beta-barrel_TonB_sf"/>
</dbReference>
<keyword evidence="3 11" id="KW-1134">Transmembrane beta strand</keyword>
<evidence type="ECO:0000313" key="13">
    <source>
        <dbReference type="EMBL" id="AKH42901.1"/>
    </source>
</evidence>
<dbReference type="Proteomes" id="UP000034392">
    <property type="component" value="Chromosome"/>
</dbReference>
<accession>A0A0F7KUQ7</accession>
<evidence type="ECO:0000256" key="7">
    <source>
        <dbReference type="ARBA" id="ARBA00023065"/>
    </source>
</evidence>
<dbReference type="KEGG" id="aay:WYH_01865"/>
<dbReference type="GO" id="GO:0009279">
    <property type="term" value="C:cell outer membrane"/>
    <property type="evidence" value="ECO:0007669"/>
    <property type="project" value="UniProtKB-SubCell"/>
</dbReference>
<organism evidence="13 14">
    <name type="scientific">Croceibacterium atlanticum</name>
    <dbReference type="NCBI Taxonomy" id="1267766"/>
    <lineage>
        <taxon>Bacteria</taxon>
        <taxon>Pseudomonadati</taxon>
        <taxon>Pseudomonadota</taxon>
        <taxon>Alphaproteobacteria</taxon>
        <taxon>Sphingomonadales</taxon>
        <taxon>Erythrobacteraceae</taxon>
        <taxon>Croceibacterium</taxon>
    </lineage>
</organism>
<name>A0A0F7KUQ7_9SPHN</name>
<protein>
    <submittedName>
        <fullName evidence="13">Pesticin receptor</fullName>
    </submittedName>
</protein>
<evidence type="ECO:0000256" key="6">
    <source>
        <dbReference type="ARBA" id="ARBA00023004"/>
    </source>
</evidence>
<dbReference type="PATRIC" id="fig|1267766.3.peg.1885"/>
<dbReference type="InterPro" id="IPR012910">
    <property type="entry name" value="Plug_dom"/>
</dbReference>
<sequence>MKYRVERGFSTPGVRASRVGLFGASLMALAFSTPVLAEEDQVTAAADRNASTGTTPNIVEIVVTAQRRSESAQRTALSIAVLGGNDLKEAGGVSPDDLSRLLPGVQVSGGTSTQIYVRGIGDYGVTAQSNPAVVTNIDGVVVSRPQAISGNFFDIERVEMLKGPQGTLYGRNASGGVLNLITVQPRFGELGGYIDGIIGNYSQFGVEGALNVPVGDAAAFRASYQLNRRDGFLSDGSDDDDREAVRIQGRALAGERMSILGSFSYTHLGGVGSGIVSLPAIPGLPVRTGTTDPAYAAAFLDAFAQQYADSGGMSMPPFMVDDPSLFPLFRDVESYAAHLQLDYEMDFATFTLIPAWRKTHAQLSFNFNYNYNLGAPYNAAGDAPDGERSTQYSLEARLGNESDRLKWVLGGYWFKEDQTTDYQIRAGMALNTRNVLSLGTEAYAAFGQLTYSITDAIRLTGGLRYTSDKRRAFDFERYAISPMILGSAPSSNDCTPPNGAMPGTLCPIYNPTPGFYDSEETFDRLTWKGGVEIDVGPQSLLFADVSTGFKAGGFNQSVTLVTRDSLIPFDPETITAYTIGLKNRFLDNRLQVNLEGFYYDYKNLQMSMPGFDGDNSVVLMTRNAAGATIKGASLDIVAAPWQGGTIRGAVEYVDGEYGNFVVEQPANFVPPGRVGCPVSAPGATGLVSIDCSGFPLMRTPKWSGMVGLDQAFELDNGGDITFSADASFASKTWLAADFHPDQQQAGYVTLASSLTYNAPDKAWYVSAWVRNLTNEDIYVGGGGNQHGFLTGWNTSSIAPPRTYGLRMGFHF</sequence>
<dbReference type="OrthoDB" id="7192131at2"/>
<evidence type="ECO:0000256" key="1">
    <source>
        <dbReference type="ARBA" id="ARBA00004571"/>
    </source>
</evidence>
<evidence type="ECO:0000256" key="5">
    <source>
        <dbReference type="ARBA" id="ARBA00022692"/>
    </source>
</evidence>
<dbReference type="PROSITE" id="PS52016">
    <property type="entry name" value="TONB_DEPENDENT_REC_3"/>
    <property type="match status" value="1"/>
</dbReference>
<evidence type="ECO:0000313" key="14">
    <source>
        <dbReference type="Proteomes" id="UP000034392"/>
    </source>
</evidence>
<keyword evidence="7" id="KW-0406">Ion transport</keyword>
<dbReference type="Gene3D" id="2.40.170.20">
    <property type="entry name" value="TonB-dependent receptor, beta-barrel domain"/>
    <property type="match status" value="1"/>
</dbReference>
<keyword evidence="5 11" id="KW-0812">Transmembrane</keyword>
<keyword evidence="2 11" id="KW-0813">Transport</keyword>
<dbReference type="InterPro" id="IPR039426">
    <property type="entry name" value="TonB-dep_rcpt-like"/>
</dbReference>
<keyword evidence="10 11" id="KW-0998">Cell outer membrane</keyword>
<keyword evidence="9 11" id="KW-0472">Membrane</keyword>
<proteinExistence type="inferred from homology"/>
<dbReference type="Pfam" id="PF07715">
    <property type="entry name" value="Plug"/>
    <property type="match status" value="1"/>
</dbReference>
<reference evidence="13" key="1">
    <citation type="submission" date="2015-05" db="EMBL/GenBank/DDBJ databases">
        <title>The complete genome of Altererythrobacter atlanticus strain 26DY36.</title>
        <authorList>
            <person name="Wu Y.-H."/>
            <person name="Cheng H."/>
            <person name="Wu X.-W."/>
        </authorList>
    </citation>
    <scope>NUCLEOTIDE SEQUENCE [LARGE SCALE GENOMIC DNA]</scope>
    <source>
        <strain evidence="13">26DY36</strain>
    </source>
</reference>
<dbReference type="PANTHER" id="PTHR32552:SF81">
    <property type="entry name" value="TONB-DEPENDENT OUTER MEMBRANE RECEPTOR"/>
    <property type="match status" value="1"/>
</dbReference>